<protein>
    <submittedName>
        <fullName evidence="1">Uncharacterized protein</fullName>
    </submittedName>
</protein>
<reference evidence="1 2" key="1">
    <citation type="submission" date="2024-09" db="EMBL/GenBank/DDBJ databases">
        <authorList>
            <person name="Sun Q."/>
            <person name="Mori K."/>
        </authorList>
    </citation>
    <scope>NUCLEOTIDE SEQUENCE [LARGE SCALE GENOMIC DNA]</scope>
    <source>
        <strain evidence="1 2">TBRC 0563</strain>
    </source>
</reference>
<organism evidence="1 2">
    <name type="scientific">Actinoallomurus acaciae</name>
    <dbReference type="NCBI Taxonomy" id="502577"/>
    <lineage>
        <taxon>Bacteria</taxon>
        <taxon>Bacillati</taxon>
        <taxon>Actinomycetota</taxon>
        <taxon>Actinomycetes</taxon>
        <taxon>Streptosporangiales</taxon>
        <taxon>Thermomonosporaceae</taxon>
        <taxon>Actinoallomurus</taxon>
    </lineage>
</organism>
<dbReference type="Proteomes" id="UP001589627">
    <property type="component" value="Unassembled WGS sequence"/>
</dbReference>
<dbReference type="PROSITE" id="PS51318">
    <property type="entry name" value="TAT"/>
    <property type="match status" value="1"/>
</dbReference>
<dbReference type="InterPro" id="IPR006311">
    <property type="entry name" value="TAT_signal"/>
</dbReference>
<sequence>MTADRFSRRDFGRLAGFAGAAAVLGARPGTARAAVRSGVTPGAARAMSGDGWRVTGPILHGLEEFDATV</sequence>
<accession>A0ABV5YZ79</accession>
<dbReference type="RefSeq" id="WP_378213631.1">
    <property type="nucleotide sequence ID" value="NZ_JBHLZP010001068.1"/>
</dbReference>
<gene>
    <name evidence="1" type="ORF">ACFFNX_50485</name>
</gene>
<comment type="caution">
    <text evidence="1">The sequence shown here is derived from an EMBL/GenBank/DDBJ whole genome shotgun (WGS) entry which is preliminary data.</text>
</comment>
<proteinExistence type="predicted"/>
<keyword evidence="2" id="KW-1185">Reference proteome</keyword>
<feature type="non-terminal residue" evidence="1">
    <location>
        <position position="69"/>
    </location>
</feature>
<name>A0ABV5YZ79_9ACTN</name>
<dbReference type="EMBL" id="JBHLZP010001068">
    <property type="protein sequence ID" value="MFB9840404.1"/>
    <property type="molecule type" value="Genomic_DNA"/>
</dbReference>
<evidence type="ECO:0000313" key="2">
    <source>
        <dbReference type="Proteomes" id="UP001589627"/>
    </source>
</evidence>
<evidence type="ECO:0000313" key="1">
    <source>
        <dbReference type="EMBL" id="MFB9840404.1"/>
    </source>
</evidence>